<dbReference type="Pfam" id="PF24342">
    <property type="entry name" value="OB_DEPS-1_2nd"/>
    <property type="match status" value="1"/>
</dbReference>
<feature type="compositionally biased region" description="Low complexity" evidence="1">
    <location>
        <begin position="675"/>
        <end position="688"/>
    </location>
</feature>
<evidence type="ECO:0000313" key="5">
    <source>
        <dbReference type="EMBL" id="KAL3092400.1"/>
    </source>
</evidence>
<dbReference type="Pfam" id="PF24339">
    <property type="entry name" value="OB_DEPS-1_3rd"/>
    <property type="match status" value="1"/>
</dbReference>
<evidence type="ECO:0000313" key="6">
    <source>
        <dbReference type="Proteomes" id="UP001620645"/>
    </source>
</evidence>
<protein>
    <submittedName>
        <fullName evidence="5">Uncharacterized protein</fullName>
    </submittedName>
</protein>
<comment type="caution">
    <text evidence="5">The sequence shown here is derived from an EMBL/GenBank/DDBJ whole genome shotgun (WGS) entry which is preliminary data.</text>
</comment>
<evidence type="ECO:0000256" key="1">
    <source>
        <dbReference type="SAM" id="MobiDB-lite"/>
    </source>
</evidence>
<feature type="domain" description="P-granule-associated protein DEPS-1 second OB-fold" evidence="3">
    <location>
        <begin position="97"/>
        <end position="178"/>
    </location>
</feature>
<reference evidence="5 6" key="1">
    <citation type="submission" date="2024-10" db="EMBL/GenBank/DDBJ databases">
        <authorList>
            <person name="Kim D."/>
        </authorList>
    </citation>
    <scope>NUCLEOTIDE SEQUENCE [LARGE SCALE GENOMIC DNA]</scope>
    <source>
        <strain evidence="5">Taebaek</strain>
    </source>
</reference>
<evidence type="ECO:0000259" key="3">
    <source>
        <dbReference type="Pfam" id="PF24342"/>
    </source>
</evidence>
<organism evidence="5 6">
    <name type="scientific">Heterodera schachtii</name>
    <name type="common">Sugarbeet cyst nematode worm</name>
    <name type="synonym">Tylenchus schachtii</name>
    <dbReference type="NCBI Taxonomy" id="97005"/>
    <lineage>
        <taxon>Eukaryota</taxon>
        <taxon>Metazoa</taxon>
        <taxon>Ecdysozoa</taxon>
        <taxon>Nematoda</taxon>
        <taxon>Chromadorea</taxon>
        <taxon>Rhabditida</taxon>
        <taxon>Tylenchina</taxon>
        <taxon>Tylenchomorpha</taxon>
        <taxon>Tylenchoidea</taxon>
        <taxon>Heteroderidae</taxon>
        <taxon>Heteroderinae</taxon>
        <taxon>Heterodera</taxon>
    </lineage>
</organism>
<dbReference type="EMBL" id="JBICCN010000118">
    <property type="protein sequence ID" value="KAL3092400.1"/>
    <property type="molecule type" value="Genomic_DNA"/>
</dbReference>
<evidence type="ECO:0000259" key="2">
    <source>
        <dbReference type="Pfam" id="PF24339"/>
    </source>
</evidence>
<sequence>MNHCIPDRKLQPDGAPIHNGVIITSPLQGNIVHFVFRDKDSPLFAMPRGLFVCKNPYGMKNAQIIRHEKTLEFGDTIIFTAEERTNTVLDYEKGLQVFETDCNYGKYLVKSVCILPPANKDPSRCWCDYFGWIDLTKEQSEELHMRAMADVPLYTWVAIEIHGDRVVPKYHDFIEIAVDERKNVWDVEWNLHNENRPKGNSYKWEITDDEDDEEPDFIEKSEDQLLDVKLKLEGCLIGTRELYCNELKEHRVYVGLWQKHQCKADNVPLGQRCNFDAYFNDIHGIYIAYFCEFGEDEDEDWLCDVFLPEFDNEPTVIGVTIYPSETWGALYKTSFFGLVADPNRLLGTLPYMFFNEELRKEEEEAAAAAAETDFEEGAQETEEYTGEILIYIVDTGPSKHKLCRFKLHESQPTETLRLVEKANNLAVTETLTADGFIYNTFNKFVYVPKYPTQLFIFPAEHIRNFPVGYWFKFDAHFNAKSGTHEIIGGQLDEQREIVPHSRIDEQNVSGTTIQRYEFKIEVELCSEVFAKDQLFNAMYGFISDVEGKFQTKKRTKKYKVIVGEDRTADGGTHFKFLRIAGNEQMMFERKPRNADIPYNDDTVATDAEATDDMFEDIGLDLANAVEEDKPLTQVDYLQEYSIRERKLKARERKRERDKKEKQMLEALRLQEETRATAAGAATGDAATTSHSLRV</sequence>
<keyword evidence="6" id="KW-1185">Reference proteome</keyword>
<dbReference type="AlphaFoldDB" id="A0ABD2JP54"/>
<dbReference type="InterPro" id="IPR057147">
    <property type="entry name" value="OB_DEPS-1_3rd"/>
</dbReference>
<feature type="domain" description="P-granule-associated protein DEPS-1 first OB-fold" evidence="4">
    <location>
        <begin position="20"/>
        <end position="93"/>
    </location>
</feature>
<proteinExistence type="predicted"/>
<feature type="domain" description="P-granule-associated protein DEPS-1 third OB-fold" evidence="2">
    <location>
        <begin position="231"/>
        <end position="290"/>
    </location>
</feature>
<accession>A0ABD2JP54</accession>
<dbReference type="InterPro" id="IPR057139">
    <property type="entry name" value="OB_DEPS-1_1st"/>
</dbReference>
<name>A0ABD2JP54_HETSC</name>
<feature type="region of interest" description="Disordered" evidence="1">
    <location>
        <begin position="672"/>
        <end position="694"/>
    </location>
</feature>
<dbReference type="Proteomes" id="UP001620645">
    <property type="component" value="Unassembled WGS sequence"/>
</dbReference>
<dbReference type="Pfam" id="PF24343">
    <property type="entry name" value="OB_DEPS-1_1st"/>
    <property type="match status" value="1"/>
</dbReference>
<dbReference type="InterPro" id="IPR057143">
    <property type="entry name" value="OB_DEPS-1_2nd"/>
</dbReference>
<gene>
    <name evidence="5" type="ORF">niasHS_007609</name>
</gene>
<evidence type="ECO:0000259" key="4">
    <source>
        <dbReference type="Pfam" id="PF24343"/>
    </source>
</evidence>